<dbReference type="PANTHER" id="PTHR35340:SF5">
    <property type="entry name" value="ASST-DOMAIN-CONTAINING PROTEIN"/>
    <property type="match status" value="1"/>
</dbReference>
<feature type="chain" id="PRO_5001990001" evidence="1">
    <location>
        <begin position="17"/>
        <end position="185"/>
    </location>
</feature>
<name>A0A0A1TA40_9HYPO</name>
<dbReference type="OrthoDB" id="5427350at2759"/>
<evidence type="ECO:0000313" key="2">
    <source>
        <dbReference type="EMBL" id="CEJ93966.1"/>
    </source>
</evidence>
<organism evidence="2 3">
    <name type="scientific">[Torrubiella] hemipterigena</name>
    <dbReference type="NCBI Taxonomy" id="1531966"/>
    <lineage>
        <taxon>Eukaryota</taxon>
        <taxon>Fungi</taxon>
        <taxon>Dikarya</taxon>
        <taxon>Ascomycota</taxon>
        <taxon>Pezizomycotina</taxon>
        <taxon>Sordariomycetes</taxon>
        <taxon>Hypocreomycetidae</taxon>
        <taxon>Hypocreales</taxon>
        <taxon>Clavicipitaceae</taxon>
        <taxon>Clavicipitaceae incertae sedis</taxon>
        <taxon>'Torrubiella' clade</taxon>
    </lineage>
</organism>
<dbReference type="AlphaFoldDB" id="A0A0A1TA40"/>
<reference evidence="2 3" key="1">
    <citation type="journal article" date="2015" name="Genome Announc.">
        <title>Draft Genome Sequence and Gene Annotation of the Entomopathogenic Fungus Verticillium hemipterigenum.</title>
        <authorList>
            <person name="Horn F."/>
            <person name="Habel A."/>
            <person name="Scharf D.H."/>
            <person name="Dworschak J."/>
            <person name="Brakhage A.A."/>
            <person name="Guthke R."/>
            <person name="Hertweck C."/>
            <person name="Linde J."/>
        </authorList>
    </citation>
    <scope>NUCLEOTIDE SEQUENCE [LARGE SCALE GENOMIC DNA]</scope>
</reference>
<dbReference type="EMBL" id="CDHN01000006">
    <property type="protein sequence ID" value="CEJ93966.1"/>
    <property type="molecule type" value="Genomic_DNA"/>
</dbReference>
<keyword evidence="3" id="KW-1185">Reference proteome</keyword>
<accession>A0A0A1TA40</accession>
<keyword evidence="1" id="KW-0732">Signal</keyword>
<protein>
    <submittedName>
        <fullName evidence="2">Uncharacterized protein</fullName>
    </submittedName>
</protein>
<gene>
    <name evidence="2" type="ORF">VHEMI09523</name>
</gene>
<evidence type="ECO:0000313" key="3">
    <source>
        <dbReference type="Proteomes" id="UP000039046"/>
    </source>
</evidence>
<dbReference type="PANTHER" id="PTHR35340">
    <property type="entry name" value="PQQ ENZYME REPEAT PROTEIN-RELATED"/>
    <property type="match status" value="1"/>
</dbReference>
<feature type="signal peptide" evidence="1">
    <location>
        <begin position="1"/>
        <end position="16"/>
    </location>
</feature>
<evidence type="ECO:0000256" key="1">
    <source>
        <dbReference type="SAM" id="SignalP"/>
    </source>
</evidence>
<dbReference type="Proteomes" id="UP000039046">
    <property type="component" value="Unassembled WGS sequence"/>
</dbReference>
<dbReference type="InterPro" id="IPR053143">
    <property type="entry name" value="Arylsulfate_ST"/>
</dbReference>
<dbReference type="HOGENOM" id="CLU_1462329_0_0_1"/>
<proteinExistence type="predicted"/>
<dbReference type="STRING" id="1531966.A0A0A1TA40"/>
<sequence>MVKLINILLLCQGTIASFISQPPSISKYHGAISGSTIRSRLYDVGWYGSYPQREFVTVEGRAVRPSLTKVDDRCDKGHMFIAPRGELVDMPGPMLLDAEGEIVWMELFWGKATDFRVQMYMGKPYITFWHGEDGWKSGNGSYVIVSRLKWCMMACCDQLTRRKAGRLIPTSERDSASRKVIGRLP</sequence>